<keyword evidence="1" id="KW-0812">Transmembrane</keyword>
<keyword evidence="1" id="KW-0472">Membrane</keyword>
<dbReference type="Pfam" id="PF07695">
    <property type="entry name" value="7TMR-DISM_7TM"/>
    <property type="match status" value="1"/>
</dbReference>
<dbReference type="EMBL" id="BFBB01000008">
    <property type="protein sequence ID" value="GBF50989.1"/>
    <property type="molecule type" value="Genomic_DNA"/>
</dbReference>
<reference evidence="3 4" key="1">
    <citation type="submission" date="2018-02" db="EMBL/GenBank/DDBJ databases">
        <title>Novel Leptospira species isolated from soil and water in Japan.</title>
        <authorList>
            <person name="Nakao R."/>
            <person name="Masuzawa T."/>
        </authorList>
    </citation>
    <scope>NUCLEOTIDE SEQUENCE [LARGE SCALE GENOMIC DNA]</scope>
    <source>
        <strain evidence="3 4">YH101</strain>
    </source>
</reference>
<dbReference type="PROSITE" id="PS50125">
    <property type="entry name" value="GUANYLATE_CYCLASE_2"/>
    <property type="match status" value="1"/>
</dbReference>
<dbReference type="Pfam" id="PF07696">
    <property type="entry name" value="7TMR-DISMED2"/>
    <property type="match status" value="1"/>
</dbReference>
<feature type="domain" description="Guanylate cyclase" evidence="2">
    <location>
        <begin position="352"/>
        <end position="478"/>
    </location>
</feature>
<dbReference type="InterPro" id="IPR029787">
    <property type="entry name" value="Nucleotide_cyclase"/>
</dbReference>
<name>A0A2P2E2A9_9LEPT</name>
<dbReference type="SMART" id="SM00044">
    <property type="entry name" value="CYCc"/>
    <property type="match status" value="1"/>
</dbReference>
<keyword evidence="1" id="KW-1133">Transmembrane helix</keyword>
<evidence type="ECO:0000259" key="2">
    <source>
        <dbReference type="PROSITE" id="PS50125"/>
    </source>
</evidence>
<proteinExistence type="predicted"/>
<dbReference type="InterPro" id="IPR001054">
    <property type="entry name" value="A/G_cyclase"/>
</dbReference>
<dbReference type="GO" id="GO:0006171">
    <property type="term" value="P:cAMP biosynthetic process"/>
    <property type="evidence" value="ECO:0007669"/>
    <property type="project" value="TreeGrafter"/>
</dbReference>
<comment type="caution">
    <text evidence="3">The sequence shown here is derived from an EMBL/GenBank/DDBJ whole genome shotgun (WGS) entry which is preliminary data.</text>
</comment>
<feature type="transmembrane region" description="Helical" evidence="1">
    <location>
        <begin position="94"/>
        <end position="113"/>
    </location>
</feature>
<dbReference type="Gene3D" id="2.60.40.2380">
    <property type="match status" value="1"/>
</dbReference>
<dbReference type="InterPro" id="IPR011623">
    <property type="entry name" value="7TMR_DISM_rcpt_extracell_dom1"/>
</dbReference>
<feature type="transmembrane region" description="Helical" evidence="1">
    <location>
        <begin position="120"/>
        <end position="142"/>
    </location>
</feature>
<gene>
    <name evidence="3" type="ORF">LPTSP4_25200</name>
</gene>
<evidence type="ECO:0000313" key="4">
    <source>
        <dbReference type="Proteomes" id="UP000245133"/>
    </source>
</evidence>
<dbReference type="AlphaFoldDB" id="A0A2P2E2A9"/>
<feature type="transmembrane region" description="Helical" evidence="1">
    <location>
        <begin position="192"/>
        <end position="209"/>
    </location>
</feature>
<evidence type="ECO:0000313" key="3">
    <source>
        <dbReference type="EMBL" id="GBF50989.1"/>
    </source>
</evidence>
<dbReference type="SUPFAM" id="SSF55073">
    <property type="entry name" value="Nucleotide cyclase"/>
    <property type="match status" value="1"/>
</dbReference>
<dbReference type="Gene3D" id="3.30.70.1230">
    <property type="entry name" value="Nucleotide cyclase"/>
    <property type="match status" value="1"/>
</dbReference>
<dbReference type="PANTHER" id="PTHR43081:SF1">
    <property type="entry name" value="ADENYLATE CYCLASE, TERMINAL-DIFFERENTIATION SPECIFIC"/>
    <property type="match status" value="1"/>
</dbReference>
<feature type="transmembrane region" description="Helical" evidence="1">
    <location>
        <begin position="275"/>
        <end position="293"/>
    </location>
</feature>
<protein>
    <submittedName>
        <fullName evidence="3">Adenylate/guanylate cyclase</fullName>
    </submittedName>
</protein>
<dbReference type="Pfam" id="PF00211">
    <property type="entry name" value="Guanylate_cyc"/>
    <property type="match status" value="1"/>
</dbReference>
<dbReference type="GO" id="GO:0004016">
    <property type="term" value="F:adenylate cyclase activity"/>
    <property type="evidence" value="ECO:0007669"/>
    <property type="project" value="UniProtKB-ARBA"/>
</dbReference>
<organism evidence="3 4">
    <name type="scientific">Leptospira ryugenii</name>
    <dbReference type="NCBI Taxonomy" id="1917863"/>
    <lineage>
        <taxon>Bacteria</taxon>
        <taxon>Pseudomonadati</taxon>
        <taxon>Spirochaetota</taxon>
        <taxon>Spirochaetia</taxon>
        <taxon>Leptospirales</taxon>
        <taxon>Leptospiraceae</taxon>
        <taxon>Leptospira</taxon>
    </lineage>
</organism>
<feature type="transmembrane region" description="Helical" evidence="1">
    <location>
        <begin position="61"/>
        <end position="79"/>
    </location>
</feature>
<feature type="transmembrane region" description="Helical" evidence="1">
    <location>
        <begin position="215"/>
        <end position="236"/>
    </location>
</feature>
<dbReference type="InterPro" id="IPR050697">
    <property type="entry name" value="Adenylyl/Guanylyl_Cyclase_3/4"/>
</dbReference>
<accession>A0A2P2E2A9</accession>
<evidence type="ECO:0000256" key="1">
    <source>
        <dbReference type="SAM" id="Phobius"/>
    </source>
</evidence>
<dbReference type="Proteomes" id="UP000245133">
    <property type="component" value="Unassembled WGS sequence"/>
</dbReference>
<sequence>MSKLIEINYNNIDLIQFYEPLDDGSFVKTETGMLFPFATRKYKNRNFVFPIAIGPGQKKTYYFLTWTSGGLSLPILLWNQDSFILHNADVQHGLGIYYGVMIVMILYNLFIFFSIRDISYFYYVTYILGFLGIQLVLTGHGFQYLWPEYPSLQRNFYVFFTGICMSSALLFAKRFLNTKENIPIWLDKSMKVMVVAHAILVITPLLFPPEITVKIALLLSLPVLFMIPTASVMSFLKKFRPARYFLLAFTVLLVSGIVVVLRFINILGNTFITEYGLYLGSTMEVILLSIALADRINIMKREKSEAQAKTLEMQKILTESYARFVPKDFLANLGKESILDVKLGDQIQKDMSVLFSDIRSFTTLSEQMTPAENFNFINSYLGRMSPIIQRNHGFIDKFIGDAIMALFQKNVLDAVNAGIEMQRYLKIYNDHRNKQGYVPIQIGVGIHSGSLMLGTIGAEERLEGTVISDTVNLASRIENLTKIYGSRIAVSESTIEEVKRDGRFHFRFLDRVKVKGKKIPVSIYEVIDGDEPEEQDLKIATKDTYEKGVNAFYSNYFEEAKVHFEKVLNIFPQDKATQLYLKRLYPVTKDQSFDEH</sequence>
<feature type="transmembrane region" description="Helical" evidence="1">
    <location>
        <begin position="154"/>
        <end position="172"/>
    </location>
</feature>
<feature type="transmembrane region" description="Helical" evidence="1">
    <location>
        <begin position="243"/>
        <end position="263"/>
    </location>
</feature>
<dbReference type="InterPro" id="IPR011622">
    <property type="entry name" value="7TMR_DISM_rcpt_extracell_dom2"/>
</dbReference>
<keyword evidence="4" id="KW-1185">Reference proteome</keyword>
<dbReference type="GO" id="GO:0035556">
    <property type="term" value="P:intracellular signal transduction"/>
    <property type="evidence" value="ECO:0007669"/>
    <property type="project" value="InterPro"/>
</dbReference>
<dbReference type="CDD" id="cd07302">
    <property type="entry name" value="CHD"/>
    <property type="match status" value="1"/>
</dbReference>
<dbReference type="PANTHER" id="PTHR43081">
    <property type="entry name" value="ADENYLATE CYCLASE, TERMINAL-DIFFERENTIATION SPECIFIC-RELATED"/>
    <property type="match status" value="1"/>
</dbReference>